<feature type="compositionally biased region" description="Basic and acidic residues" evidence="1">
    <location>
        <begin position="1"/>
        <end position="10"/>
    </location>
</feature>
<organism evidence="3 4">
    <name type="scientific">Heterodermia speciosa</name>
    <dbReference type="NCBI Taxonomy" id="116794"/>
    <lineage>
        <taxon>Eukaryota</taxon>
        <taxon>Fungi</taxon>
        <taxon>Dikarya</taxon>
        <taxon>Ascomycota</taxon>
        <taxon>Pezizomycotina</taxon>
        <taxon>Lecanoromycetes</taxon>
        <taxon>OSLEUM clade</taxon>
        <taxon>Lecanoromycetidae</taxon>
        <taxon>Caliciales</taxon>
        <taxon>Physciaceae</taxon>
        <taxon>Heterodermia</taxon>
    </lineage>
</organism>
<dbReference type="Pfam" id="PF00004">
    <property type="entry name" value="AAA"/>
    <property type="match status" value="1"/>
</dbReference>
<dbReference type="SUPFAM" id="SSF52540">
    <property type="entry name" value="P-loop containing nucleoside triphosphate hydrolases"/>
    <property type="match status" value="1"/>
</dbReference>
<protein>
    <recommendedName>
        <fullName evidence="2">AAA+ ATPase domain-containing protein</fullName>
    </recommendedName>
</protein>
<keyword evidence="4" id="KW-1185">Reference proteome</keyword>
<evidence type="ECO:0000313" key="3">
    <source>
        <dbReference type="EMBL" id="CAF9903093.1"/>
    </source>
</evidence>
<dbReference type="InterPro" id="IPR003593">
    <property type="entry name" value="AAA+_ATPase"/>
</dbReference>
<dbReference type="OrthoDB" id="10042665at2759"/>
<evidence type="ECO:0000259" key="2">
    <source>
        <dbReference type="SMART" id="SM00382"/>
    </source>
</evidence>
<feature type="compositionally biased region" description="Acidic residues" evidence="1">
    <location>
        <begin position="873"/>
        <end position="883"/>
    </location>
</feature>
<feature type="region of interest" description="Disordered" evidence="1">
    <location>
        <begin position="788"/>
        <end position="813"/>
    </location>
</feature>
<dbReference type="InterPro" id="IPR027417">
    <property type="entry name" value="P-loop_NTPase"/>
</dbReference>
<dbReference type="InterPro" id="IPR003959">
    <property type="entry name" value="ATPase_AAA_core"/>
</dbReference>
<dbReference type="Pfam" id="PF22942">
    <property type="entry name" value="DUF7025"/>
    <property type="match status" value="1"/>
</dbReference>
<comment type="caution">
    <text evidence="3">The sequence shown here is derived from an EMBL/GenBank/DDBJ whole genome shotgun (WGS) entry which is preliminary data.</text>
</comment>
<evidence type="ECO:0000313" key="4">
    <source>
        <dbReference type="Proteomes" id="UP000664521"/>
    </source>
</evidence>
<gene>
    <name evidence="3" type="ORF">HETSPECPRED_000114</name>
</gene>
<feature type="domain" description="AAA+ ATPase" evidence="2">
    <location>
        <begin position="566"/>
        <end position="693"/>
    </location>
</feature>
<dbReference type="Proteomes" id="UP000664521">
    <property type="component" value="Unassembled WGS sequence"/>
</dbReference>
<evidence type="ECO:0000256" key="1">
    <source>
        <dbReference type="SAM" id="MobiDB-lite"/>
    </source>
</evidence>
<feature type="compositionally biased region" description="Polar residues" evidence="1">
    <location>
        <begin position="20"/>
        <end position="41"/>
    </location>
</feature>
<dbReference type="EMBL" id="CAJPDS010000001">
    <property type="protein sequence ID" value="CAF9903093.1"/>
    <property type="molecule type" value="Genomic_DNA"/>
</dbReference>
<accession>A0A8H3EDF8</accession>
<dbReference type="GO" id="GO:0005524">
    <property type="term" value="F:ATP binding"/>
    <property type="evidence" value="ECO:0007669"/>
    <property type="project" value="InterPro"/>
</dbReference>
<sequence length="982" mass="112276">MGLASNHEDSDNSEETNSSKTQYNTTTPATSMGSTRSSPATDLSFVDFQHSLGEKMRQTDINDTQFEDTNSLDDQKPKFRAPGLIYRDEYRYGDGELAKSEEKEDESELSSKNNQGETSGVVLKIVTTYTSSSADKAEKASNEKQQSTTATSDAKKTSSLPEEFKRSSATSRKITIFSMKLINALRDVILYFPGSTLLGEEVDVQEPYCMLVHYKDNLLAYKDDHPSCHTSSYREECNRHIDLLLNFLEWHSGKALRDEMDRWTRDVPVCTFENLWLLYRPGESGYRLREPGQYDPYITKVVEGGLESNNLSGYVIDMWNITFDGFYAGRSTDTTYIAPFDGEKEIRSLRFFPERFYSEDERDKEHHGKKPLREILIARGKIFWDLTKQRSCYREYSGKSAEYPFNQIQGRVVVDPRSYFEHIRATSEKDDSDPRPQLDVEDKDSVGESGLMGCACQACINQPSEHRLGKFQAYHLIDPSEQPRPQEDEFFFLCDHKLYGMVLSTRKWETLNVDCLTDADFQANAFDKLVLPRDVKHTLEAISCSYARAKDKSKRLDADLIKGKGEGKIFLLHGPPGTGKTLSAEVVAELTERPLLSLTCGDLGTTATEVEKNLTKYMGYGELWGAVVLLDEADIYLEKRNLSEVERNSLVSVFLRALEYYKGLLFLTTNRVNTFDEAFRSRIHVALEYKKLSNEDREKIWLNSIKKIRSARIRVTKSAEDYVCNDPEVLSLEWNGREIRNSLQTALSLAEFEAEKEKKEVVTIKTDHLRQIVKLSASFKTYIASMHRGQSESQVARKEGLRNDSYADPPSRPQRRFMVRDRYEEGEQDEVHVSRTRIRDQRRVAEYGYAEEDERPRAQGKRTAKKLSRFREDEEEEEEELEDGERPARATARGKTVAAHSEDEDEGLKPKNRYVKSSLGLNERDEGEGSDVRVSKLAARSTKAYPRAQNADHAETVAHRAHGRSNGRGGFEDDDDEEEEEE</sequence>
<feature type="region of interest" description="Disordered" evidence="1">
    <location>
        <begin position="134"/>
        <end position="164"/>
    </location>
</feature>
<proteinExistence type="predicted"/>
<feature type="region of interest" description="Disordered" evidence="1">
    <location>
        <begin position="1"/>
        <end position="87"/>
    </location>
</feature>
<dbReference type="PANTHER" id="PTHR46411">
    <property type="entry name" value="FAMILY ATPASE, PUTATIVE-RELATED"/>
    <property type="match status" value="1"/>
</dbReference>
<feature type="region of interest" description="Disordered" evidence="1">
    <location>
        <begin position="97"/>
        <end position="116"/>
    </location>
</feature>
<feature type="compositionally biased region" description="Acidic residues" evidence="1">
    <location>
        <begin position="972"/>
        <end position="982"/>
    </location>
</feature>
<dbReference type="AlphaFoldDB" id="A0A8H3EDF8"/>
<dbReference type="GO" id="GO:0016887">
    <property type="term" value="F:ATP hydrolysis activity"/>
    <property type="evidence" value="ECO:0007669"/>
    <property type="project" value="InterPro"/>
</dbReference>
<dbReference type="Pfam" id="PF23232">
    <property type="entry name" value="AAA_lid_13"/>
    <property type="match status" value="1"/>
</dbReference>
<dbReference type="Gene3D" id="3.40.50.300">
    <property type="entry name" value="P-loop containing nucleotide triphosphate hydrolases"/>
    <property type="match status" value="1"/>
</dbReference>
<name>A0A8H3EDF8_9LECA</name>
<dbReference type="InterPro" id="IPR056599">
    <property type="entry name" value="AAA_lid_fung"/>
</dbReference>
<feature type="region of interest" description="Disordered" evidence="1">
    <location>
        <begin position="849"/>
        <end position="982"/>
    </location>
</feature>
<dbReference type="SMART" id="SM00382">
    <property type="entry name" value="AAA"/>
    <property type="match status" value="1"/>
</dbReference>
<feature type="compositionally biased region" description="Basic residues" evidence="1">
    <location>
        <begin position="858"/>
        <end position="868"/>
    </location>
</feature>
<dbReference type="PANTHER" id="PTHR46411:SF4">
    <property type="entry name" value="AAA+ ATPASE DOMAIN-CONTAINING PROTEIN"/>
    <property type="match status" value="1"/>
</dbReference>
<reference evidence="3" key="1">
    <citation type="submission" date="2021-03" db="EMBL/GenBank/DDBJ databases">
        <authorList>
            <person name="Tagirdzhanova G."/>
        </authorList>
    </citation>
    <scope>NUCLEOTIDE SEQUENCE</scope>
</reference>
<dbReference type="InterPro" id="IPR054289">
    <property type="entry name" value="DUF7025"/>
</dbReference>
<dbReference type="CDD" id="cd19481">
    <property type="entry name" value="RecA-like_protease"/>
    <property type="match status" value="1"/>
</dbReference>